<protein>
    <submittedName>
        <fullName evidence="1">Uncharacterized protein</fullName>
    </submittedName>
</protein>
<evidence type="ECO:0000313" key="1">
    <source>
        <dbReference type="Ensembl" id="ENSCPGP00000009011.1"/>
    </source>
</evidence>
<dbReference type="Ensembl" id="ENSCPGT00000009889.1">
    <property type="protein sequence ID" value="ENSCPGP00000009011.1"/>
    <property type="gene ID" value="ENSCPGG00000006408.1"/>
</dbReference>
<reference evidence="1" key="1">
    <citation type="submission" date="2025-08" db="UniProtKB">
        <authorList>
            <consortium name="Ensembl"/>
        </authorList>
    </citation>
    <scope>IDENTIFICATION</scope>
</reference>
<evidence type="ECO:0000313" key="2">
    <source>
        <dbReference type="Proteomes" id="UP000694419"/>
    </source>
</evidence>
<dbReference type="Proteomes" id="UP000694419">
    <property type="component" value="Unplaced"/>
</dbReference>
<accession>A0A8C3JJS6</accession>
<sequence length="83" mass="9663">MPRYGNESSTGISLLSWGKPFTWELITTKFTQYFIVSWVAYTRNKKFCFLSGSRELPSNNSLFLIPSLSILCRILCWAKLYLQ</sequence>
<keyword evidence="2" id="KW-1185">Reference proteome</keyword>
<organism evidence="1 2">
    <name type="scientific">Calidris pygmaea</name>
    <name type="common">Spoon-billed sandpiper</name>
    <dbReference type="NCBI Taxonomy" id="425635"/>
    <lineage>
        <taxon>Eukaryota</taxon>
        <taxon>Metazoa</taxon>
        <taxon>Chordata</taxon>
        <taxon>Craniata</taxon>
        <taxon>Vertebrata</taxon>
        <taxon>Euteleostomi</taxon>
        <taxon>Archelosauria</taxon>
        <taxon>Archosauria</taxon>
        <taxon>Dinosauria</taxon>
        <taxon>Saurischia</taxon>
        <taxon>Theropoda</taxon>
        <taxon>Coelurosauria</taxon>
        <taxon>Aves</taxon>
        <taxon>Neognathae</taxon>
        <taxon>Neoaves</taxon>
        <taxon>Charadriiformes</taxon>
        <taxon>Scolopacidae</taxon>
        <taxon>Calidris</taxon>
    </lineage>
</organism>
<dbReference type="AlphaFoldDB" id="A0A8C3JJS6"/>
<proteinExistence type="predicted"/>
<name>A0A8C3JJS6_9CHAR</name>
<reference evidence="1" key="2">
    <citation type="submission" date="2025-09" db="UniProtKB">
        <authorList>
            <consortium name="Ensembl"/>
        </authorList>
    </citation>
    <scope>IDENTIFICATION</scope>
</reference>